<dbReference type="InterPro" id="IPR036942">
    <property type="entry name" value="Beta-barrel_TonB_sf"/>
</dbReference>
<evidence type="ECO:0000256" key="2">
    <source>
        <dbReference type="ARBA" id="ARBA00022448"/>
    </source>
</evidence>
<gene>
    <name evidence="13" type="ORF">P0Y49_02210</name>
</gene>
<feature type="domain" description="TonB-dependent receptor plug" evidence="12">
    <location>
        <begin position="135"/>
        <end position="251"/>
    </location>
</feature>
<comment type="subcellular location">
    <subcellularLocation>
        <location evidence="1 8">Cell outer membrane</location>
        <topology evidence="1 8">Multi-pass membrane protein</topology>
    </subcellularLocation>
</comment>
<dbReference type="NCBIfam" id="TIGR04056">
    <property type="entry name" value="OMP_RagA_SusC"/>
    <property type="match status" value="1"/>
</dbReference>
<accession>A0AAJ6B7Y5</accession>
<feature type="signal peptide" evidence="10">
    <location>
        <begin position="1"/>
        <end position="19"/>
    </location>
</feature>
<dbReference type="InterPro" id="IPR012910">
    <property type="entry name" value="Plug_dom"/>
</dbReference>
<protein>
    <submittedName>
        <fullName evidence="13">SusC/RagA family TonB-linked outer membrane protein</fullName>
    </submittedName>
</protein>
<organism evidence="13 14">
    <name type="scientific">Candidatus Pedobacter colombiensis</name>
    <dbReference type="NCBI Taxonomy" id="3121371"/>
    <lineage>
        <taxon>Bacteria</taxon>
        <taxon>Pseudomonadati</taxon>
        <taxon>Bacteroidota</taxon>
        <taxon>Sphingobacteriia</taxon>
        <taxon>Sphingobacteriales</taxon>
        <taxon>Sphingobacteriaceae</taxon>
        <taxon>Pedobacter</taxon>
    </lineage>
</organism>
<feature type="chain" id="PRO_5042600153" evidence="10">
    <location>
        <begin position="20"/>
        <end position="1050"/>
    </location>
</feature>
<dbReference type="InterPro" id="IPR018247">
    <property type="entry name" value="EF_Hand_1_Ca_BS"/>
</dbReference>
<dbReference type="GO" id="GO:0009279">
    <property type="term" value="C:cell outer membrane"/>
    <property type="evidence" value="ECO:0007669"/>
    <property type="project" value="UniProtKB-SubCell"/>
</dbReference>
<dbReference type="InterPro" id="IPR023997">
    <property type="entry name" value="TonB-dep_OMP_SusC/RagA_CS"/>
</dbReference>
<name>A0AAJ6B7Y5_9SPHI</name>
<keyword evidence="10" id="KW-0732">Signal</keyword>
<keyword evidence="7 8" id="KW-0998">Cell outer membrane</keyword>
<keyword evidence="3 8" id="KW-1134">Transmembrane beta strand</keyword>
<dbReference type="Pfam" id="PF07715">
    <property type="entry name" value="Plug"/>
    <property type="match status" value="1"/>
</dbReference>
<dbReference type="InterPro" id="IPR037066">
    <property type="entry name" value="Plug_dom_sf"/>
</dbReference>
<keyword evidence="6 8" id="KW-0472">Membrane</keyword>
<proteinExistence type="inferred from homology"/>
<dbReference type="InterPro" id="IPR023996">
    <property type="entry name" value="TonB-dep_OMP_SusC/RagA"/>
</dbReference>
<evidence type="ECO:0000256" key="5">
    <source>
        <dbReference type="ARBA" id="ARBA00023077"/>
    </source>
</evidence>
<dbReference type="Proteomes" id="UP001214530">
    <property type="component" value="Chromosome"/>
</dbReference>
<evidence type="ECO:0000259" key="11">
    <source>
        <dbReference type="Pfam" id="PF00593"/>
    </source>
</evidence>
<evidence type="ECO:0000313" key="14">
    <source>
        <dbReference type="Proteomes" id="UP001214530"/>
    </source>
</evidence>
<evidence type="ECO:0000256" key="7">
    <source>
        <dbReference type="ARBA" id="ARBA00023237"/>
    </source>
</evidence>
<dbReference type="InterPro" id="IPR000531">
    <property type="entry name" value="Beta-barrel_TonB"/>
</dbReference>
<evidence type="ECO:0000256" key="6">
    <source>
        <dbReference type="ARBA" id="ARBA00023136"/>
    </source>
</evidence>
<keyword evidence="4 8" id="KW-0812">Transmembrane</keyword>
<dbReference type="SUPFAM" id="SSF49464">
    <property type="entry name" value="Carboxypeptidase regulatory domain-like"/>
    <property type="match status" value="1"/>
</dbReference>
<evidence type="ECO:0000313" key="13">
    <source>
        <dbReference type="EMBL" id="WEK19966.1"/>
    </source>
</evidence>
<dbReference type="Pfam" id="PF00593">
    <property type="entry name" value="TonB_dep_Rec_b-barrel"/>
    <property type="match status" value="1"/>
</dbReference>
<keyword evidence="2 8" id="KW-0813">Transport</keyword>
<comment type="similarity">
    <text evidence="8 9">Belongs to the TonB-dependent receptor family.</text>
</comment>
<evidence type="ECO:0000256" key="1">
    <source>
        <dbReference type="ARBA" id="ARBA00004571"/>
    </source>
</evidence>
<dbReference type="EMBL" id="CP119313">
    <property type="protein sequence ID" value="WEK19966.1"/>
    <property type="molecule type" value="Genomic_DNA"/>
</dbReference>
<evidence type="ECO:0000256" key="3">
    <source>
        <dbReference type="ARBA" id="ARBA00022452"/>
    </source>
</evidence>
<evidence type="ECO:0000256" key="4">
    <source>
        <dbReference type="ARBA" id="ARBA00022692"/>
    </source>
</evidence>
<sequence>MKLSYTFILLAFCTFAVQAQKPVKVAAQKSVVPSFTKIKGTIIDIQTKKTLSKISISLKDIRTTTAETNVNGEFEIKVPSLYAVLVVSYPGYQTKEVPLIGKREINVALVKDGINLGESVVNLPYFSQSENSLNGAYAVVATTQDKTAENRSVFQMLQGTVAGLQSTSFSGVPDEGVLFDIRGIHSLYATNNPLLVVDGFPIVKTLYESAIIKGNIYNFLADINVKDIESITILKDAAAVGVYGSRASNGAIVIQTRSGTSGKTFLDFNGQLSVAERFKEIPVMDASSYRNYLSDRLYGQGYDEATISQKYPFFTNTNTQTSEYWRYANNTDWQKEISRVALAQDYHLGLRGGDGTSQYLFSIGYKDQEGTIRGTDVSRINTRFNLDFKLLKKLSVGTRVYYSRTNKNLMDQGVEERTNPLYLSLVKSPILAPYRKNNEGVNLAAYDSGTFDGLSNPLAVTNLASNQMNTNWLLGNVFLNYDFNSAFKTKVNMGLDWKNIDVNRFLPSAGIVLSKEGYIRSSEQQLAKETNIWVEHTLTYEKSFNYIHHLRAYGGYNLQNTKLNSYYGYTVNSPSDDFTGLKDGTKVKLGGEGMTIHNMSAFGNVDYEFKNKLTFTAGARLDGSSRFGKNADVGLRIFSSPTAVMPYGGIAWKISSEPWMQNLKAVDELKLRVSAGVTANQDIDPRLSQSLYEARYYVNGPGLIPSNLSNNTIKWETNYNYNAGFDLSLLSRTIRLKFDYFQNKTTDLLTPVALDGASGSTFYWTNGGSLRNNGVEAGIDVTGHAGKVNWNFGFNIATNKNRITSLPNGKPLISGYYGYKSIAMVGKPAGLFYGYKSLGVFTNQTDAAAANLIGDKGQKFKAGDFHYDDLNKDGYISEADMQVIGDPNPDFYGGATAGVSYKNFDLNAVFSYSYGNDVMNVLRSKLEVAKGYENQSIAVLTAWKENGDQTNIPKSQYGDPMNNSRPSSNWVEDGSYFKLRTLTLAYNINRKLSFIRNAKVYLSAYNVFTVTNYLGWDPEVRTGTSVFTNGYDFGNVPQSRTFLLGIKLGL</sequence>
<dbReference type="NCBIfam" id="TIGR04057">
    <property type="entry name" value="SusC_RagA_signa"/>
    <property type="match status" value="1"/>
</dbReference>
<feature type="domain" description="TonB-dependent receptor-like beta-barrel" evidence="11">
    <location>
        <begin position="445"/>
        <end position="1007"/>
    </location>
</feature>
<dbReference type="SUPFAM" id="SSF56935">
    <property type="entry name" value="Porins"/>
    <property type="match status" value="1"/>
</dbReference>
<dbReference type="Pfam" id="PF13715">
    <property type="entry name" value="CarbopepD_reg_2"/>
    <property type="match status" value="1"/>
</dbReference>
<evidence type="ECO:0000256" key="10">
    <source>
        <dbReference type="SAM" id="SignalP"/>
    </source>
</evidence>
<dbReference type="InterPro" id="IPR008969">
    <property type="entry name" value="CarboxyPept-like_regulatory"/>
</dbReference>
<dbReference type="PROSITE" id="PS52016">
    <property type="entry name" value="TONB_DEPENDENT_REC_3"/>
    <property type="match status" value="1"/>
</dbReference>
<dbReference type="PROSITE" id="PS00018">
    <property type="entry name" value="EF_HAND_1"/>
    <property type="match status" value="1"/>
</dbReference>
<dbReference type="InterPro" id="IPR039426">
    <property type="entry name" value="TonB-dep_rcpt-like"/>
</dbReference>
<keyword evidence="5 9" id="KW-0798">TonB box</keyword>
<dbReference type="Gene3D" id="2.60.40.1120">
    <property type="entry name" value="Carboxypeptidase-like, regulatory domain"/>
    <property type="match status" value="1"/>
</dbReference>
<evidence type="ECO:0000259" key="12">
    <source>
        <dbReference type="Pfam" id="PF07715"/>
    </source>
</evidence>
<evidence type="ECO:0000256" key="8">
    <source>
        <dbReference type="PROSITE-ProRule" id="PRU01360"/>
    </source>
</evidence>
<reference evidence="13" key="1">
    <citation type="submission" date="2023-03" db="EMBL/GenBank/DDBJ databases">
        <title>Andean soil-derived lignocellulolytic bacterial consortium as a source of novel taxa and putative plastic-active enzymes.</title>
        <authorList>
            <person name="Diaz-Garcia L."/>
            <person name="Chuvochina M."/>
            <person name="Feuerriegel G."/>
            <person name="Bunk B."/>
            <person name="Sproer C."/>
            <person name="Streit W.R."/>
            <person name="Rodriguez L.M."/>
            <person name="Overmann J."/>
            <person name="Jimenez D.J."/>
        </authorList>
    </citation>
    <scope>NUCLEOTIDE SEQUENCE</scope>
    <source>
        <strain evidence="13">MAG 3858</strain>
    </source>
</reference>
<dbReference type="Gene3D" id="2.40.170.20">
    <property type="entry name" value="TonB-dependent receptor, beta-barrel domain"/>
    <property type="match status" value="1"/>
</dbReference>
<dbReference type="Gene3D" id="2.170.130.10">
    <property type="entry name" value="TonB-dependent receptor, plug domain"/>
    <property type="match status" value="1"/>
</dbReference>
<evidence type="ECO:0000256" key="9">
    <source>
        <dbReference type="RuleBase" id="RU003357"/>
    </source>
</evidence>
<dbReference type="AlphaFoldDB" id="A0AAJ6B7Y5"/>